<evidence type="ECO:0000256" key="2">
    <source>
        <dbReference type="ARBA" id="ARBA00021483"/>
    </source>
</evidence>
<dbReference type="EMBL" id="JAJOZR010000001">
    <property type="protein sequence ID" value="MCD7108043.1"/>
    <property type="molecule type" value="Genomic_DNA"/>
</dbReference>
<dbReference type="InterPro" id="IPR039315">
    <property type="entry name" value="CheW"/>
</dbReference>
<feature type="domain" description="CheW-like" evidence="4">
    <location>
        <begin position="20"/>
        <end position="160"/>
    </location>
</feature>
<organism evidence="5 6">
    <name type="scientific">Rhizobium quercicola</name>
    <dbReference type="NCBI Taxonomy" id="2901226"/>
    <lineage>
        <taxon>Bacteria</taxon>
        <taxon>Pseudomonadati</taxon>
        <taxon>Pseudomonadota</taxon>
        <taxon>Alphaproteobacteria</taxon>
        <taxon>Hyphomicrobiales</taxon>
        <taxon>Rhizobiaceae</taxon>
        <taxon>Rhizobium/Agrobacterium group</taxon>
        <taxon>Rhizobium</taxon>
    </lineage>
</organism>
<evidence type="ECO:0000313" key="6">
    <source>
        <dbReference type="Proteomes" id="UP001139089"/>
    </source>
</evidence>
<reference evidence="5" key="1">
    <citation type="submission" date="2021-12" db="EMBL/GenBank/DDBJ databases">
        <authorList>
            <person name="Li Y."/>
        </authorList>
    </citation>
    <scope>NUCLEOTIDE SEQUENCE</scope>
    <source>
        <strain evidence="5">DKSPLA3</strain>
    </source>
</reference>
<gene>
    <name evidence="5" type="ORF">LRX75_03200</name>
</gene>
<dbReference type="Gene3D" id="2.40.50.180">
    <property type="entry name" value="CheA-289, Domain 4"/>
    <property type="match status" value="3"/>
</dbReference>
<dbReference type="InterPro" id="IPR036061">
    <property type="entry name" value="CheW-like_dom_sf"/>
</dbReference>
<dbReference type="InterPro" id="IPR002545">
    <property type="entry name" value="CheW-lke_dom"/>
</dbReference>
<name>A0A9X1T5T0_9HYPH</name>
<dbReference type="AlphaFoldDB" id="A0A9X1T5T0"/>
<keyword evidence="3" id="KW-0963">Cytoplasm</keyword>
<sequence length="514" mass="55779">MSFDQAVSDMEDTPEIETNSNQFVTFSVEGEIFAAPMAPVQEIIRVPTLAQVPLAPPSLLGLANLRGRILPIVNLRRIFGLPDIGDTDATRALVINLGTPLGFVVDRVASVIAVDEADIEPAASIGASVDARLLTGVVKMASGEIVMILDFAQLIAREFVGTPMDGRKADLAIAGDVAATAIDDEDEVDADEIQLVSFTVEGQEYAADIATVQEIVQMPERVVAIPNAPLHVLGLMTLRERLLPLVSLRVLLGLPEKHEDEAQRIIVLGLGEGQAVGVVADSVDEVLRVPRGQAETLPAILSSRGGLEEISAVCRLDGGKRLVSILDTDRMFANAAMRSALAKASAMETDMTDADSDMDEHDIAEDEEQVVVFRLGSEEFGVPIAAVHEIVRIPESLTRVPTAPAFVEGVINLRGAVLPVIDQRRRLNLEDIERNDRQRIMVYALNGRRTGFIVDSVTEVLKIPRNAIERSPRLSSDQHRILGRVANLEKQKRMIMLMDPDALLSETERADLEA</sequence>
<dbReference type="RefSeq" id="WP_231811812.1">
    <property type="nucleotide sequence ID" value="NZ_JAJOZR010000001.1"/>
</dbReference>
<keyword evidence="6" id="KW-1185">Reference proteome</keyword>
<dbReference type="SUPFAM" id="SSF50341">
    <property type="entry name" value="CheW-like"/>
    <property type="match status" value="3"/>
</dbReference>
<dbReference type="Proteomes" id="UP001139089">
    <property type="component" value="Unassembled WGS sequence"/>
</dbReference>
<comment type="subcellular location">
    <subcellularLocation>
        <location evidence="1">Cytoplasm</location>
    </subcellularLocation>
</comment>
<dbReference type="PROSITE" id="PS50851">
    <property type="entry name" value="CHEW"/>
    <property type="match status" value="3"/>
</dbReference>
<dbReference type="GO" id="GO:0007165">
    <property type="term" value="P:signal transduction"/>
    <property type="evidence" value="ECO:0007669"/>
    <property type="project" value="InterPro"/>
</dbReference>
<accession>A0A9X1T5T0</accession>
<dbReference type="Pfam" id="PF01584">
    <property type="entry name" value="CheW"/>
    <property type="match status" value="3"/>
</dbReference>
<dbReference type="GO" id="GO:0005829">
    <property type="term" value="C:cytosol"/>
    <property type="evidence" value="ECO:0007669"/>
    <property type="project" value="TreeGrafter"/>
</dbReference>
<protein>
    <recommendedName>
        <fullName evidence="2">Chemotaxis protein CheW</fullName>
    </recommendedName>
</protein>
<dbReference type="GO" id="GO:0006935">
    <property type="term" value="P:chemotaxis"/>
    <property type="evidence" value="ECO:0007669"/>
    <property type="project" value="InterPro"/>
</dbReference>
<evidence type="ECO:0000256" key="3">
    <source>
        <dbReference type="ARBA" id="ARBA00022490"/>
    </source>
</evidence>
<proteinExistence type="predicted"/>
<feature type="domain" description="CheW-like" evidence="4">
    <location>
        <begin position="367"/>
        <end position="509"/>
    </location>
</feature>
<evidence type="ECO:0000256" key="1">
    <source>
        <dbReference type="ARBA" id="ARBA00004496"/>
    </source>
</evidence>
<evidence type="ECO:0000259" key="4">
    <source>
        <dbReference type="PROSITE" id="PS50851"/>
    </source>
</evidence>
<comment type="caution">
    <text evidence="5">The sequence shown here is derived from an EMBL/GenBank/DDBJ whole genome shotgun (WGS) entry which is preliminary data.</text>
</comment>
<evidence type="ECO:0000313" key="5">
    <source>
        <dbReference type="EMBL" id="MCD7108043.1"/>
    </source>
</evidence>
<dbReference type="PANTHER" id="PTHR22617:SF45">
    <property type="entry name" value="CHEMOTAXIS PROTEIN CHEW"/>
    <property type="match status" value="1"/>
</dbReference>
<dbReference type="PANTHER" id="PTHR22617">
    <property type="entry name" value="CHEMOTAXIS SENSOR HISTIDINE KINASE-RELATED"/>
    <property type="match status" value="1"/>
</dbReference>
<feature type="domain" description="CheW-like" evidence="4">
    <location>
        <begin position="192"/>
        <end position="337"/>
    </location>
</feature>
<dbReference type="Gene3D" id="2.30.30.40">
    <property type="entry name" value="SH3 Domains"/>
    <property type="match status" value="3"/>
</dbReference>
<dbReference type="SMART" id="SM00260">
    <property type="entry name" value="CheW"/>
    <property type="match status" value="3"/>
</dbReference>